<dbReference type="PROSITE" id="PS00687">
    <property type="entry name" value="ALDEHYDE_DEHYDR_GLU"/>
    <property type="match status" value="1"/>
</dbReference>
<dbReference type="CDD" id="cd07139">
    <property type="entry name" value="ALDH_AldA-Rv0768"/>
    <property type="match status" value="1"/>
</dbReference>
<evidence type="ECO:0000256" key="3">
    <source>
        <dbReference type="PROSITE-ProRule" id="PRU10007"/>
    </source>
</evidence>
<dbReference type="Gene3D" id="3.40.605.10">
    <property type="entry name" value="Aldehyde Dehydrogenase, Chain A, domain 1"/>
    <property type="match status" value="1"/>
</dbReference>
<comment type="caution">
    <text evidence="6">The sequence shown here is derived from an EMBL/GenBank/DDBJ whole genome shotgun (WGS) entry which is preliminary data.</text>
</comment>
<organism evidence="6 7">
    <name type="scientific">Novosphingobium bradum</name>
    <dbReference type="NCBI Taxonomy" id="1737444"/>
    <lineage>
        <taxon>Bacteria</taxon>
        <taxon>Pseudomonadati</taxon>
        <taxon>Pseudomonadota</taxon>
        <taxon>Alphaproteobacteria</taxon>
        <taxon>Sphingomonadales</taxon>
        <taxon>Sphingomonadaceae</taxon>
        <taxon>Novosphingobium</taxon>
    </lineage>
</organism>
<dbReference type="InterPro" id="IPR016161">
    <property type="entry name" value="Ald_DH/histidinol_DH"/>
</dbReference>
<dbReference type="RefSeq" id="WP_379508166.1">
    <property type="nucleotide sequence ID" value="NZ_JBHRTQ010000001.1"/>
</dbReference>
<keyword evidence="7" id="KW-1185">Reference proteome</keyword>
<evidence type="ECO:0000256" key="4">
    <source>
        <dbReference type="RuleBase" id="RU003345"/>
    </source>
</evidence>
<evidence type="ECO:0000259" key="5">
    <source>
        <dbReference type="Pfam" id="PF00171"/>
    </source>
</evidence>
<protein>
    <submittedName>
        <fullName evidence="6">Aldehyde dehydrogenase</fullName>
    </submittedName>
</protein>
<evidence type="ECO:0000313" key="7">
    <source>
        <dbReference type="Proteomes" id="UP001595604"/>
    </source>
</evidence>
<feature type="active site" evidence="3">
    <location>
        <position position="261"/>
    </location>
</feature>
<evidence type="ECO:0000313" key="6">
    <source>
        <dbReference type="EMBL" id="MFC3172769.1"/>
    </source>
</evidence>
<evidence type="ECO:0000256" key="1">
    <source>
        <dbReference type="ARBA" id="ARBA00009986"/>
    </source>
</evidence>
<name>A0ABV7IM73_9SPHN</name>
<keyword evidence="2 4" id="KW-0560">Oxidoreductase</keyword>
<dbReference type="SUPFAM" id="SSF53720">
    <property type="entry name" value="ALDH-like"/>
    <property type="match status" value="1"/>
</dbReference>
<dbReference type="InterPro" id="IPR015590">
    <property type="entry name" value="Aldehyde_DH_dom"/>
</dbReference>
<dbReference type="PANTHER" id="PTHR42804:SF1">
    <property type="entry name" value="ALDEHYDE DEHYDROGENASE-RELATED"/>
    <property type="match status" value="1"/>
</dbReference>
<dbReference type="PANTHER" id="PTHR42804">
    <property type="entry name" value="ALDEHYDE DEHYDROGENASE"/>
    <property type="match status" value="1"/>
</dbReference>
<reference evidence="7" key="1">
    <citation type="journal article" date="2019" name="Int. J. Syst. Evol. Microbiol.">
        <title>The Global Catalogue of Microorganisms (GCM) 10K type strain sequencing project: providing services to taxonomists for standard genome sequencing and annotation.</title>
        <authorList>
            <consortium name="The Broad Institute Genomics Platform"/>
            <consortium name="The Broad Institute Genome Sequencing Center for Infectious Disease"/>
            <person name="Wu L."/>
            <person name="Ma J."/>
        </authorList>
    </citation>
    <scope>NUCLEOTIDE SEQUENCE [LARGE SCALE GENOMIC DNA]</scope>
    <source>
        <strain evidence="7">KCTC 42984</strain>
    </source>
</reference>
<gene>
    <name evidence="6" type="ORF">ACFOD9_00740</name>
</gene>
<dbReference type="InterPro" id="IPR029510">
    <property type="entry name" value="Ald_DH_CS_GLU"/>
</dbReference>
<dbReference type="Gene3D" id="3.40.309.10">
    <property type="entry name" value="Aldehyde Dehydrogenase, Chain A, domain 2"/>
    <property type="match status" value="1"/>
</dbReference>
<sequence>MTTTTAPAAGLVRHPDRFYIDGQWAAPSAATTLDVFDSATEEVFLTVAEAQAADIDRAVASARAAFDTGPWPRMTPQERAPYLARIAEGWKARAEALGDAWTAESGMLRRFTAGGAGSVAGIFTYYAGLAESYEWVRRSTLPSGTTALIVGEAVGVVAAIVPWNGPASLIAIKCAPALLAGCTVVVKASPEAPASAYLFAEICEEAGLPPGVVNVVTADREVSELLVRDPRVDKVAFTGSTAAGKRIASLCGERIARTTLELGGKSPALILDDFDLGMAAKILAGTTSVLSGQVCAALTRIIVSKDRHDEMAEALAAAFTAIRVGDPRDPESQMGPVASARQRDRIEGFLQGARAEGVQLVCGGGRPAHLDRGYYIEPTVYANVSNAATIARQEVFGPVVCLIPAASEAEAIALANDTDFGLNSCVFTNDPDRVWSVGRQLRAGLVGHNGFAVDWSLPGGGFKQSGIGREGGVEGLEAYLETKTMTFQTPPSV</sequence>
<proteinExistence type="inferred from homology"/>
<dbReference type="Pfam" id="PF00171">
    <property type="entry name" value="Aldedh"/>
    <property type="match status" value="1"/>
</dbReference>
<evidence type="ECO:0000256" key="2">
    <source>
        <dbReference type="ARBA" id="ARBA00023002"/>
    </source>
</evidence>
<feature type="domain" description="Aldehyde dehydrogenase" evidence="5">
    <location>
        <begin position="24"/>
        <end position="484"/>
    </location>
</feature>
<comment type="similarity">
    <text evidence="1 4">Belongs to the aldehyde dehydrogenase family.</text>
</comment>
<dbReference type="InterPro" id="IPR016163">
    <property type="entry name" value="Ald_DH_C"/>
</dbReference>
<dbReference type="Proteomes" id="UP001595604">
    <property type="component" value="Unassembled WGS sequence"/>
</dbReference>
<accession>A0ABV7IM73</accession>
<dbReference type="EMBL" id="JBHRTQ010000001">
    <property type="protein sequence ID" value="MFC3172769.1"/>
    <property type="molecule type" value="Genomic_DNA"/>
</dbReference>
<dbReference type="InterPro" id="IPR016162">
    <property type="entry name" value="Ald_DH_N"/>
</dbReference>